<dbReference type="RefSeq" id="XP_007412883.1">
    <property type="nucleotide sequence ID" value="XM_007412821.1"/>
</dbReference>
<feature type="transmembrane region" description="Helical" evidence="8">
    <location>
        <begin position="243"/>
        <end position="265"/>
    </location>
</feature>
<dbReference type="InParanoid" id="F4RUX0"/>
<keyword evidence="11" id="KW-1185">Reference proteome</keyword>
<dbReference type="InterPro" id="IPR032805">
    <property type="entry name" value="Wax_synthase_dom"/>
</dbReference>
<evidence type="ECO:0000256" key="8">
    <source>
        <dbReference type="SAM" id="Phobius"/>
    </source>
</evidence>
<dbReference type="GO" id="GO:0016020">
    <property type="term" value="C:membrane"/>
    <property type="evidence" value="ECO:0007669"/>
    <property type="project" value="UniProtKB-SubCell"/>
</dbReference>
<accession>F4RUX0</accession>
<evidence type="ECO:0000256" key="7">
    <source>
        <dbReference type="ARBA" id="ARBA00023136"/>
    </source>
</evidence>
<evidence type="ECO:0000313" key="11">
    <source>
        <dbReference type="Proteomes" id="UP000001072"/>
    </source>
</evidence>
<evidence type="ECO:0000256" key="5">
    <source>
        <dbReference type="ARBA" id="ARBA00022692"/>
    </source>
</evidence>
<dbReference type="KEGG" id="mlr:MELLADRAFT_108970"/>
<dbReference type="GeneID" id="18923619"/>
<dbReference type="eggNOG" id="ENOG502SAAK">
    <property type="taxonomic scope" value="Eukaryota"/>
</dbReference>
<comment type="pathway">
    <text evidence="2">Secondary metabolite biosynthesis.</text>
</comment>
<dbReference type="InterPro" id="IPR044851">
    <property type="entry name" value="Wax_synthase"/>
</dbReference>
<keyword evidence="5 8" id="KW-0812">Transmembrane</keyword>
<dbReference type="OrthoDB" id="1077582at2759"/>
<name>F4RUX0_MELLP</name>
<proteinExistence type="inferred from homology"/>
<dbReference type="Pfam" id="PF13813">
    <property type="entry name" value="MBOAT_2"/>
    <property type="match status" value="1"/>
</dbReference>
<gene>
    <name evidence="10" type="ORF">MELLADRAFT_108970</name>
</gene>
<feature type="transmembrane region" description="Helical" evidence="8">
    <location>
        <begin position="381"/>
        <end position="400"/>
    </location>
</feature>
<feature type="transmembrane region" description="Helical" evidence="8">
    <location>
        <begin position="412"/>
        <end position="430"/>
    </location>
</feature>
<feature type="transmembrane region" description="Helical" evidence="8">
    <location>
        <begin position="70"/>
        <end position="91"/>
    </location>
</feature>
<evidence type="ECO:0000259" key="9">
    <source>
        <dbReference type="Pfam" id="PF13813"/>
    </source>
</evidence>
<evidence type="ECO:0000256" key="3">
    <source>
        <dbReference type="ARBA" id="ARBA00007282"/>
    </source>
</evidence>
<feature type="transmembrane region" description="Helical" evidence="8">
    <location>
        <begin position="354"/>
        <end position="375"/>
    </location>
</feature>
<keyword evidence="7 8" id="KW-0472">Membrane</keyword>
<evidence type="ECO:0000256" key="4">
    <source>
        <dbReference type="ARBA" id="ARBA00022679"/>
    </source>
</evidence>
<sequence>MDYTFKILRALSGYQFFLCLLIQGFFLHPFYEKSLSAKLIRLGFMPITIWLALSSNGIRQFEPIEDFFHMNFPLISFATFHAICLSIEFGLSNASVLDSTKTVLNDKTEDQNDDGCEVKSPDGSMDDQLNGGKESLCKRNASSKIPSMGERIKFLIWLIFSPRGLQTSWSPPTSMVPRSNQISMKEFVKRTLKKSILNQFLFLIIWMISISFAQHPFGVYGVLQEWFHLPNSLILKTLAPYLVVGPFASSAMLLIELLGCMFNLIEVSVYYLGPKFLPSDLAPGKWDSTLYPPLFNQPWKSSSLIEFWSKPDYLLSYHRSYSGWHTIFRRHIVFCGADPSAWMFKPFGKEASRLASTLGAMLFSGLFHEFVVVAASKIDPTFSTTWVFLGSGIGMILEIIFKKLTGRQVGGIFGKIWLWCLLSFLGTPAMENW</sequence>
<reference evidence="11" key="1">
    <citation type="journal article" date="2011" name="Proc. Natl. Acad. Sci. U.S.A.">
        <title>Obligate biotrophy features unraveled by the genomic analysis of rust fungi.</title>
        <authorList>
            <person name="Duplessis S."/>
            <person name="Cuomo C.A."/>
            <person name="Lin Y.-C."/>
            <person name="Aerts A."/>
            <person name="Tisserant E."/>
            <person name="Veneault-Fourrey C."/>
            <person name="Joly D.L."/>
            <person name="Hacquard S."/>
            <person name="Amselem J."/>
            <person name="Cantarel B.L."/>
            <person name="Chiu R."/>
            <person name="Coutinho P.M."/>
            <person name="Feau N."/>
            <person name="Field M."/>
            <person name="Frey P."/>
            <person name="Gelhaye E."/>
            <person name="Goldberg J."/>
            <person name="Grabherr M.G."/>
            <person name="Kodira C.D."/>
            <person name="Kohler A."/>
            <person name="Kuees U."/>
            <person name="Lindquist E.A."/>
            <person name="Lucas S.M."/>
            <person name="Mago R."/>
            <person name="Mauceli E."/>
            <person name="Morin E."/>
            <person name="Murat C."/>
            <person name="Pangilinan J.L."/>
            <person name="Park R."/>
            <person name="Pearson M."/>
            <person name="Quesneville H."/>
            <person name="Rouhier N."/>
            <person name="Sakthikumar S."/>
            <person name="Salamov A.A."/>
            <person name="Schmutz J."/>
            <person name="Selles B."/>
            <person name="Shapiro H."/>
            <person name="Tanguay P."/>
            <person name="Tuskan G.A."/>
            <person name="Henrissat B."/>
            <person name="Van de Peer Y."/>
            <person name="Rouze P."/>
            <person name="Ellis J.G."/>
            <person name="Dodds P.N."/>
            <person name="Schein J.E."/>
            <person name="Zhong S."/>
            <person name="Hamelin R.C."/>
            <person name="Grigoriev I.V."/>
            <person name="Szabo L.J."/>
            <person name="Martin F."/>
        </authorList>
    </citation>
    <scope>NUCLEOTIDE SEQUENCE [LARGE SCALE GENOMIC DNA]</scope>
    <source>
        <strain evidence="11">98AG31 / pathotype 3-4-7</strain>
    </source>
</reference>
<keyword evidence="6 8" id="KW-1133">Transmembrane helix</keyword>
<protein>
    <recommendedName>
        <fullName evidence="9">Wax synthase domain-containing protein</fullName>
    </recommendedName>
</protein>
<dbReference type="GO" id="GO:0006629">
    <property type="term" value="P:lipid metabolic process"/>
    <property type="evidence" value="ECO:0007669"/>
    <property type="project" value="InterPro"/>
</dbReference>
<dbReference type="EMBL" id="GL883122">
    <property type="protein sequence ID" value="EGG03769.1"/>
    <property type="molecule type" value="Genomic_DNA"/>
</dbReference>
<organism evidence="11">
    <name type="scientific">Melampsora larici-populina (strain 98AG31 / pathotype 3-4-7)</name>
    <name type="common">Poplar leaf rust fungus</name>
    <dbReference type="NCBI Taxonomy" id="747676"/>
    <lineage>
        <taxon>Eukaryota</taxon>
        <taxon>Fungi</taxon>
        <taxon>Dikarya</taxon>
        <taxon>Basidiomycota</taxon>
        <taxon>Pucciniomycotina</taxon>
        <taxon>Pucciniomycetes</taxon>
        <taxon>Pucciniales</taxon>
        <taxon>Melampsoraceae</taxon>
        <taxon>Melampsora</taxon>
    </lineage>
</organism>
<evidence type="ECO:0000256" key="6">
    <source>
        <dbReference type="ARBA" id="ARBA00022989"/>
    </source>
</evidence>
<feature type="transmembrane region" description="Helical" evidence="8">
    <location>
        <begin position="6"/>
        <end position="27"/>
    </location>
</feature>
<evidence type="ECO:0000313" key="10">
    <source>
        <dbReference type="EMBL" id="EGG03769.1"/>
    </source>
</evidence>
<comment type="similarity">
    <text evidence="3">Belongs to the wax synthase family.</text>
</comment>
<dbReference type="PANTHER" id="PTHR31595:SF57">
    <property type="entry name" value="OS04G0481900 PROTEIN"/>
    <property type="match status" value="1"/>
</dbReference>
<dbReference type="Proteomes" id="UP000001072">
    <property type="component" value="Unassembled WGS sequence"/>
</dbReference>
<comment type="subcellular location">
    <subcellularLocation>
        <location evidence="1">Membrane</location>
        <topology evidence="1">Multi-pass membrane protein</topology>
    </subcellularLocation>
</comment>
<dbReference type="AlphaFoldDB" id="F4RUX0"/>
<dbReference type="HOGENOM" id="CLU_633232_0_0_1"/>
<dbReference type="VEuPathDB" id="FungiDB:MELLADRAFT_108970"/>
<keyword evidence="4" id="KW-0808">Transferase</keyword>
<feature type="transmembrane region" description="Helical" evidence="8">
    <location>
        <begin position="200"/>
        <end position="223"/>
    </location>
</feature>
<dbReference type="GO" id="GO:0008374">
    <property type="term" value="F:O-acyltransferase activity"/>
    <property type="evidence" value="ECO:0007669"/>
    <property type="project" value="InterPro"/>
</dbReference>
<evidence type="ECO:0000256" key="1">
    <source>
        <dbReference type="ARBA" id="ARBA00004141"/>
    </source>
</evidence>
<evidence type="ECO:0000256" key="2">
    <source>
        <dbReference type="ARBA" id="ARBA00005179"/>
    </source>
</evidence>
<feature type="domain" description="Wax synthase" evidence="9">
    <location>
        <begin position="291"/>
        <end position="388"/>
    </location>
</feature>
<dbReference type="PANTHER" id="PTHR31595">
    <property type="entry name" value="LONG-CHAIN-ALCOHOL O-FATTY-ACYLTRANSFERASE 3-RELATED"/>
    <property type="match status" value="1"/>
</dbReference>